<name>A0A161LX72_9BACT</name>
<dbReference type="Pfam" id="PF01910">
    <property type="entry name" value="Thiamine_BP"/>
    <property type="match status" value="1"/>
</dbReference>
<organism evidence="3 4">
    <name type="scientific">Paludibacter jiangxiensis</name>
    <dbReference type="NCBI Taxonomy" id="681398"/>
    <lineage>
        <taxon>Bacteria</taxon>
        <taxon>Pseudomonadati</taxon>
        <taxon>Bacteroidota</taxon>
        <taxon>Bacteroidia</taxon>
        <taxon>Bacteroidales</taxon>
        <taxon>Paludibacteraceae</taxon>
        <taxon>Paludibacter</taxon>
    </lineage>
</organism>
<dbReference type="GO" id="GO:0005829">
    <property type="term" value="C:cytosol"/>
    <property type="evidence" value="ECO:0007669"/>
    <property type="project" value="TreeGrafter"/>
</dbReference>
<dbReference type="Gene3D" id="3.30.70.930">
    <property type="match status" value="1"/>
</dbReference>
<dbReference type="STRING" id="681398.PJIAN_4565"/>
<feature type="domain" description="Thiamine-binding protein" evidence="2">
    <location>
        <begin position="5"/>
        <end position="95"/>
    </location>
</feature>
<evidence type="ECO:0000313" key="3">
    <source>
        <dbReference type="EMBL" id="GAT64022.1"/>
    </source>
</evidence>
<evidence type="ECO:0000256" key="1">
    <source>
        <dbReference type="ARBA" id="ARBA00010272"/>
    </source>
</evidence>
<comment type="similarity">
    <text evidence="1">Belongs to the UPF0045 family.</text>
</comment>
<sequence length="97" mass="10818">MSVIMEFAMFPMDKGAHVSQYVKRVVEMVDALPFQSQLTAMGTIVECDTMEECLDVLAKANSLLETVADRIYCTAKFDNKPGKTGQMNHKIEAVRAK</sequence>
<dbReference type="PANTHER" id="PTHR33777:SF1">
    <property type="entry name" value="UPF0045 PROTEIN ECM15"/>
    <property type="match status" value="1"/>
</dbReference>
<dbReference type="PANTHER" id="PTHR33777">
    <property type="entry name" value="UPF0045 PROTEIN ECM15"/>
    <property type="match status" value="1"/>
</dbReference>
<dbReference type="OrthoDB" id="5886358at2"/>
<dbReference type="InterPro" id="IPR029756">
    <property type="entry name" value="MTH1187/YkoF-like"/>
</dbReference>
<dbReference type="InterPro" id="IPR051614">
    <property type="entry name" value="UPF0045_domain"/>
</dbReference>
<accession>A0A161LX72</accession>
<evidence type="ECO:0000313" key="4">
    <source>
        <dbReference type="Proteomes" id="UP000076586"/>
    </source>
</evidence>
<evidence type="ECO:0000259" key="2">
    <source>
        <dbReference type="Pfam" id="PF01910"/>
    </source>
</evidence>
<reference evidence="4" key="1">
    <citation type="submission" date="2016-04" db="EMBL/GenBank/DDBJ databases">
        <title>Draft genome sequence of Paludibacter jiangxiensis strain NM7.</title>
        <authorList>
            <person name="Qiu Y."/>
            <person name="Matsuura N."/>
            <person name="Ohashi A."/>
            <person name="Tourlousse M.D."/>
            <person name="Sekiguchi Y."/>
        </authorList>
    </citation>
    <scope>NUCLEOTIDE SEQUENCE [LARGE SCALE GENOMIC DNA]</scope>
    <source>
        <strain evidence="4">NM7</strain>
    </source>
</reference>
<dbReference type="RefSeq" id="WP_068705743.1">
    <property type="nucleotide sequence ID" value="NZ_BDCR01000004.1"/>
</dbReference>
<dbReference type="EMBL" id="BDCR01000004">
    <property type="protein sequence ID" value="GAT64022.1"/>
    <property type="molecule type" value="Genomic_DNA"/>
</dbReference>
<dbReference type="Proteomes" id="UP000076586">
    <property type="component" value="Unassembled WGS sequence"/>
</dbReference>
<dbReference type="AlphaFoldDB" id="A0A161LX72"/>
<dbReference type="InterPro" id="IPR002767">
    <property type="entry name" value="Thiamine_BP"/>
</dbReference>
<reference evidence="4" key="2">
    <citation type="journal article" date="2017" name="Genome Announc.">
        <title>Draft genome sequence of Paludibacter jiangxiensis NM7(T), a propionate-producing fermentative bacterium.</title>
        <authorList>
            <person name="Qiu Y.-L."/>
            <person name="Tourlousse D.M."/>
            <person name="Matsuura N."/>
            <person name="Ohashi A."/>
            <person name="Sekiguchi Y."/>
        </authorList>
    </citation>
    <scope>NUCLEOTIDE SEQUENCE [LARGE SCALE GENOMIC DNA]</scope>
    <source>
        <strain evidence="4">NM7</strain>
    </source>
</reference>
<protein>
    <recommendedName>
        <fullName evidence="2">Thiamine-binding protein domain-containing protein</fullName>
    </recommendedName>
</protein>
<keyword evidence="4" id="KW-1185">Reference proteome</keyword>
<dbReference type="SUPFAM" id="SSF89957">
    <property type="entry name" value="MTH1187/YkoF-like"/>
    <property type="match status" value="1"/>
</dbReference>
<gene>
    <name evidence="3" type="ORF">PJIAN_4565</name>
</gene>
<proteinExistence type="inferred from homology"/>
<comment type="caution">
    <text evidence="3">The sequence shown here is derived from an EMBL/GenBank/DDBJ whole genome shotgun (WGS) entry which is preliminary data.</text>
</comment>